<dbReference type="InterPro" id="IPR000823">
    <property type="entry name" value="Peroxidase_pln"/>
</dbReference>
<evidence type="ECO:0000256" key="1">
    <source>
        <dbReference type="ARBA" id="ARBA00000189"/>
    </source>
</evidence>
<evidence type="ECO:0000259" key="14">
    <source>
        <dbReference type="PROSITE" id="PS50873"/>
    </source>
</evidence>
<comment type="cofactor">
    <cofactor evidence="10">
        <name>Ca(2+)</name>
        <dbReference type="ChEBI" id="CHEBI:29108"/>
    </cofactor>
    <text evidence="10">Binds 2 calcium ions per subunit.</text>
</comment>
<comment type="cofactor">
    <cofactor evidence="2">
        <name>heme b</name>
        <dbReference type="ChEBI" id="CHEBI:60344"/>
    </cofactor>
</comment>
<dbReference type="PANTHER" id="PTHR31388">
    <property type="entry name" value="PEROXIDASE 72-RELATED"/>
    <property type="match status" value="1"/>
</dbReference>
<dbReference type="GO" id="GO:0004601">
    <property type="term" value="F:peroxidase activity"/>
    <property type="evidence" value="ECO:0000318"/>
    <property type="project" value="GO_Central"/>
</dbReference>
<dbReference type="GO" id="GO:0042742">
    <property type="term" value="P:defense response to bacterium"/>
    <property type="evidence" value="ECO:0000318"/>
    <property type="project" value="GO_Central"/>
</dbReference>
<feature type="binding site" evidence="10">
    <location>
        <position position="12"/>
    </location>
    <ligand>
        <name>Ca(2+)</name>
        <dbReference type="ChEBI" id="CHEBI:29108"/>
        <label>1</label>
    </ligand>
</feature>
<protein>
    <recommendedName>
        <fullName evidence="14">Plant heme peroxidase family profile domain-containing protein</fullName>
    </recommendedName>
</protein>
<keyword evidence="4" id="KW-0349">Heme</keyword>
<dbReference type="EMBL" id="GL377580">
    <property type="protein sequence ID" value="EFJ28144.1"/>
    <property type="molecule type" value="Genomic_DNA"/>
</dbReference>
<evidence type="ECO:0000256" key="3">
    <source>
        <dbReference type="ARBA" id="ARBA00022559"/>
    </source>
</evidence>
<keyword evidence="3" id="KW-0575">Peroxidase</keyword>
<feature type="site" description="Transition state stabilizer" evidence="11">
    <location>
        <position position="7"/>
    </location>
</feature>
<dbReference type="OMA" id="AIYHEPR"/>
<dbReference type="HOGENOM" id="CLU_010543_3_1_1"/>
<feature type="binding site" evidence="9">
    <location>
        <position position="108"/>
    </location>
    <ligand>
        <name>substrate</name>
    </ligand>
</feature>
<dbReference type="STRING" id="88036.D8RHW7"/>
<dbReference type="InParanoid" id="D8RHW7"/>
<evidence type="ECO:0000256" key="8">
    <source>
        <dbReference type="PIRSR" id="PIRSR600823-1"/>
    </source>
</evidence>
<dbReference type="SUPFAM" id="SSF48113">
    <property type="entry name" value="Heme-dependent peroxidases"/>
    <property type="match status" value="1"/>
</dbReference>
<dbReference type="KEGG" id="smo:SELMODRAFT_94117"/>
<dbReference type="PRINTS" id="PR00458">
    <property type="entry name" value="PEROXIDASE"/>
</dbReference>
<keyword evidence="7" id="KW-0408">Iron</keyword>
<keyword evidence="6" id="KW-0560">Oxidoreductase</keyword>
<dbReference type="PROSITE" id="PS00436">
    <property type="entry name" value="PEROXIDASE_2"/>
    <property type="match status" value="1"/>
</dbReference>
<sequence length="137" mass="14563">MAASLLRLHFHDCFVNGCDGSVLLDDFPGFTGEKTALPNANSLRGFEVVDEMKAALERNCPGVVSCADILALAAQLSVEMRGGPRWSVEVGRRDALSASRITANNDIPPPTSNVSTLVSLFQKQGLSVQDMVILSGS</sequence>
<accession>D8RHW7</accession>
<dbReference type="InterPro" id="IPR010255">
    <property type="entry name" value="Haem_peroxidase_sf"/>
</dbReference>
<evidence type="ECO:0000256" key="4">
    <source>
        <dbReference type="ARBA" id="ARBA00022617"/>
    </source>
</evidence>
<comment type="catalytic activity">
    <reaction evidence="1">
        <text>2 a phenolic donor + H2O2 = 2 a phenolic radical donor + 2 H2O</text>
        <dbReference type="Rhea" id="RHEA:56136"/>
        <dbReference type="ChEBI" id="CHEBI:15377"/>
        <dbReference type="ChEBI" id="CHEBI:16240"/>
        <dbReference type="ChEBI" id="CHEBI:139520"/>
        <dbReference type="ChEBI" id="CHEBI:139521"/>
        <dbReference type="EC" id="1.11.1.7"/>
    </reaction>
</comment>
<evidence type="ECO:0000313" key="15">
    <source>
        <dbReference type="EMBL" id="EFJ28144.1"/>
    </source>
</evidence>
<dbReference type="GO" id="GO:0046872">
    <property type="term" value="F:metal ion binding"/>
    <property type="evidence" value="ECO:0007669"/>
    <property type="project" value="UniProtKB-KW"/>
</dbReference>
<dbReference type="Proteomes" id="UP000001514">
    <property type="component" value="Unassembled WGS sequence"/>
</dbReference>
<evidence type="ECO:0000313" key="16">
    <source>
        <dbReference type="Proteomes" id="UP000001514"/>
    </source>
</evidence>
<keyword evidence="16" id="KW-1185">Reference proteome</keyword>
<evidence type="ECO:0000256" key="13">
    <source>
        <dbReference type="RuleBase" id="RU004241"/>
    </source>
</evidence>
<feature type="binding site" evidence="10">
    <location>
        <position position="33"/>
    </location>
    <ligand>
        <name>Ca(2+)</name>
        <dbReference type="ChEBI" id="CHEBI:29108"/>
        <label>1</label>
    </ligand>
</feature>
<dbReference type="PANTHER" id="PTHR31388:SF144">
    <property type="entry name" value="PEROXIDASE 67-RELATED"/>
    <property type="match status" value="1"/>
</dbReference>
<keyword evidence="12" id="KW-1015">Disulfide bond</keyword>
<proteinExistence type="inferred from homology"/>
<dbReference type="GO" id="GO:0009531">
    <property type="term" value="C:secondary cell wall"/>
    <property type="evidence" value="ECO:0000318"/>
    <property type="project" value="GO_Central"/>
</dbReference>
<dbReference type="GO" id="GO:0140825">
    <property type="term" value="F:lactoperoxidase activity"/>
    <property type="evidence" value="ECO:0007669"/>
    <property type="project" value="UniProtKB-EC"/>
</dbReference>
<dbReference type="InterPro" id="IPR002016">
    <property type="entry name" value="Haem_peroxidase"/>
</dbReference>
<dbReference type="PRINTS" id="PR00461">
    <property type="entry name" value="PLPEROXIDASE"/>
</dbReference>
<name>D8RHW7_SELML</name>
<evidence type="ECO:0000256" key="10">
    <source>
        <dbReference type="PIRSR" id="PIRSR600823-3"/>
    </source>
</evidence>
<feature type="binding site" evidence="10">
    <location>
        <position position="15"/>
    </location>
    <ligand>
        <name>Ca(2+)</name>
        <dbReference type="ChEBI" id="CHEBI:29108"/>
        <label>1</label>
    </ligand>
</feature>
<evidence type="ECO:0000256" key="9">
    <source>
        <dbReference type="PIRSR" id="PIRSR600823-2"/>
    </source>
</evidence>
<feature type="active site" description="Proton acceptor" evidence="8">
    <location>
        <position position="11"/>
    </location>
</feature>
<dbReference type="PROSITE" id="PS50873">
    <property type="entry name" value="PEROXIDASE_4"/>
    <property type="match status" value="1"/>
</dbReference>
<evidence type="ECO:0000256" key="6">
    <source>
        <dbReference type="ARBA" id="ARBA00023002"/>
    </source>
</evidence>
<organism evidence="16">
    <name type="scientific">Selaginella moellendorffii</name>
    <name type="common">Spikemoss</name>
    <dbReference type="NCBI Taxonomy" id="88036"/>
    <lineage>
        <taxon>Eukaryota</taxon>
        <taxon>Viridiplantae</taxon>
        <taxon>Streptophyta</taxon>
        <taxon>Embryophyta</taxon>
        <taxon>Tracheophyta</taxon>
        <taxon>Lycopodiopsida</taxon>
        <taxon>Selaginellales</taxon>
        <taxon>Selaginellaceae</taxon>
        <taxon>Selaginella</taxon>
    </lineage>
</organism>
<reference evidence="15 16" key="1">
    <citation type="journal article" date="2011" name="Science">
        <title>The Selaginella genome identifies genetic changes associated with the evolution of vascular plants.</title>
        <authorList>
            <person name="Banks J.A."/>
            <person name="Nishiyama T."/>
            <person name="Hasebe M."/>
            <person name="Bowman J.L."/>
            <person name="Gribskov M."/>
            <person name="dePamphilis C."/>
            <person name="Albert V.A."/>
            <person name="Aono N."/>
            <person name="Aoyama T."/>
            <person name="Ambrose B.A."/>
            <person name="Ashton N.W."/>
            <person name="Axtell M.J."/>
            <person name="Barker E."/>
            <person name="Barker M.S."/>
            <person name="Bennetzen J.L."/>
            <person name="Bonawitz N.D."/>
            <person name="Chapple C."/>
            <person name="Cheng C."/>
            <person name="Correa L.G."/>
            <person name="Dacre M."/>
            <person name="DeBarry J."/>
            <person name="Dreyer I."/>
            <person name="Elias M."/>
            <person name="Engstrom E.M."/>
            <person name="Estelle M."/>
            <person name="Feng L."/>
            <person name="Finet C."/>
            <person name="Floyd S.K."/>
            <person name="Frommer W.B."/>
            <person name="Fujita T."/>
            <person name="Gramzow L."/>
            <person name="Gutensohn M."/>
            <person name="Harholt J."/>
            <person name="Hattori M."/>
            <person name="Heyl A."/>
            <person name="Hirai T."/>
            <person name="Hiwatashi Y."/>
            <person name="Ishikawa M."/>
            <person name="Iwata M."/>
            <person name="Karol K.G."/>
            <person name="Koehler B."/>
            <person name="Kolukisaoglu U."/>
            <person name="Kubo M."/>
            <person name="Kurata T."/>
            <person name="Lalonde S."/>
            <person name="Li K."/>
            <person name="Li Y."/>
            <person name="Litt A."/>
            <person name="Lyons E."/>
            <person name="Manning G."/>
            <person name="Maruyama T."/>
            <person name="Michael T.P."/>
            <person name="Mikami K."/>
            <person name="Miyazaki S."/>
            <person name="Morinaga S."/>
            <person name="Murata T."/>
            <person name="Mueller-Roeber B."/>
            <person name="Nelson D.R."/>
            <person name="Obara M."/>
            <person name="Oguri Y."/>
            <person name="Olmstead R.G."/>
            <person name="Onodera N."/>
            <person name="Petersen B.L."/>
            <person name="Pils B."/>
            <person name="Prigge M."/>
            <person name="Rensing S.A."/>
            <person name="Riano-Pachon D.M."/>
            <person name="Roberts A.W."/>
            <person name="Sato Y."/>
            <person name="Scheller H.V."/>
            <person name="Schulz B."/>
            <person name="Schulz C."/>
            <person name="Shakirov E.V."/>
            <person name="Shibagaki N."/>
            <person name="Shinohara N."/>
            <person name="Shippen D.E."/>
            <person name="Soerensen I."/>
            <person name="Sotooka R."/>
            <person name="Sugimoto N."/>
            <person name="Sugita M."/>
            <person name="Sumikawa N."/>
            <person name="Tanurdzic M."/>
            <person name="Theissen G."/>
            <person name="Ulvskov P."/>
            <person name="Wakazuki S."/>
            <person name="Weng J.K."/>
            <person name="Willats W.W."/>
            <person name="Wipf D."/>
            <person name="Wolf P.G."/>
            <person name="Yang L."/>
            <person name="Zimmer A.D."/>
            <person name="Zhu Q."/>
            <person name="Mitros T."/>
            <person name="Hellsten U."/>
            <person name="Loque D."/>
            <person name="Otillar R."/>
            <person name="Salamov A."/>
            <person name="Schmutz J."/>
            <person name="Shapiro H."/>
            <person name="Lindquist E."/>
            <person name="Lucas S."/>
            <person name="Rokhsar D."/>
            <person name="Grigoriev I.V."/>
        </authorList>
    </citation>
    <scope>NUCLEOTIDE SEQUENCE [LARGE SCALE GENOMIC DNA]</scope>
</reference>
<evidence type="ECO:0000256" key="12">
    <source>
        <dbReference type="PIRSR" id="PIRSR600823-5"/>
    </source>
</evidence>
<feature type="binding site" evidence="10">
    <location>
        <position position="19"/>
    </location>
    <ligand>
        <name>Ca(2+)</name>
        <dbReference type="ChEBI" id="CHEBI:29108"/>
        <label>1</label>
    </ligand>
</feature>
<evidence type="ECO:0000256" key="7">
    <source>
        <dbReference type="ARBA" id="ARBA00023004"/>
    </source>
</evidence>
<dbReference type="Pfam" id="PF00141">
    <property type="entry name" value="peroxidase"/>
    <property type="match status" value="1"/>
</dbReference>
<dbReference type="InterPro" id="IPR019794">
    <property type="entry name" value="Peroxidases_AS"/>
</dbReference>
<evidence type="ECO:0000256" key="11">
    <source>
        <dbReference type="PIRSR" id="PIRSR600823-4"/>
    </source>
</evidence>
<gene>
    <name evidence="15" type="ORF">SELMODRAFT_94117</name>
</gene>
<dbReference type="Gene3D" id="1.10.520.10">
    <property type="match status" value="1"/>
</dbReference>
<dbReference type="AlphaFoldDB" id="D8RHW7"/>
<keyword evidence="5 10" id="KW-0479">Metal-binding</keyword>
<keyword evidence="10" id="KW-0106">Calcium</keyword>
<dbReference type="Gramene" id="EFJ28144">
    <property type="protein sequence ID" value="EFJ28144"/>
    <property type="gene ID" value="SELMODRAFT_94117"/>
</dbReference>
<feature type="binding site" evidence="10">
    <location>
        <position position="17"/>
    </location>
    <ligand>
        <name>Ca(2+)</name>
        <dbReference type="ChEBI" id="CHEBI:29108"/>
        <label>1</label>
    </ligand>
</feature>
<feature type="disulfide bond" evidence="12">
    <location>
        <begin position="13"/>
        <end position="18"/>
    </location>
</feature>
<dbReference type="GO" id="GO:0006979">
    <property type="term" value="P:response to oxidative stress"/>
    <property type="evidence" value="ECO:0007669"/>
    <property type="project" value="InterPro"/>
</dbReference>
<feature type="binding site" evidence="10">
    <location>
        <position position="21"/>
    </location>
    <ligand>
        <name>Ca(2+)</name>
        <dbReference type="ChEBI" id="CHEBI:29108"/>
        <label>1</label>
    </ligand>
</feature>
<evidence type="ECO:0000256" key="5">
    <source>
        <dbReference type="ARBA" id="ARBA00022723"/>
    </source>
</evidence>
<dbReference type="Gene3D" id="1.10.420.10">
    <property type="entry name" value="Peroxidase, domain 2"/>
    <property type="match status" value="1"/>
</dbReference>
<feature type="domain" description="Plant heme peroxidase family profile" evidence="14">
    <location>
        <begin position="1"/>
        <end position="137"/>
    </location>
</feature>
<dbReference type="GO" id="GO:0020037">
    <property type="term" value="F:heme binding"/>
    <property type="evidence" value="ECO:0007669"/>
    <property type="project" value="InterPro"/>
</dbReference>
<evidence type="ECO:0000256" key="2">
    <source>
        <dbReference type="ARBA" id="ARBA00001970"/>
    </source>
</evidence>
<comment type="similarity">
    <text evidence="13">Belongs to the peroxidase family.</text>
</comment>